<evidence type="ECO:0000256" key="1">
    <source>
        <dbReference type="PROSITE-ProRule" id="PRU00042"/>
    </source>
</evidence>
<sequence>MANDISEKIERITPSPSELIMCSWQDKLPVRCSEPGCTHVAVNSSVMNLHKAKVHKITSRVKENVKKQFHCPVTSCYFNTDSERFFKNMDILRVHYMKVHSEKKFKCVKCEKAFALARDCQRHEEECGQTFPCPECGKEYTKRDSLLKHCDAKNHTRPVFIPKPKPTKKTKICETKVKKADPKSQNEKRTPAFILPKQLNQVLVPLPVQSQSVELQTDITGAQYLISEPCKPVSQAVQTASGTAKSVSIQTNSGLKLMSGIPNESSSKKMSLGIQTVLFVPPSAPLQSCVAQTQTLESILQPSVMATQNPTVKKNKGFQKDLKKSKKPKNVVKLSSGSQTNHCSTVGKQHLFQNSSQLSASEELLMKSELWNTELISPPNSKCIIKKETQDEHNQMEFDASMDDLFNSMSTQTELSYLLDELLTPSPPLSSALMPQMQNSHTQTSQRDALNLHFFEFEEPGIRTHVSSQTCGPNDHDKCSNIQSCYTQTSLIKDQYFSGIECNKQSKHTQYCFSETDISLQDQTIQTQNSFHDHVMGCQEQTTQTHRNRVQTHLTQIQQTDQYLPVFDDYQEQDCQTQNISLDNHLLRESHSSKLPFAAVDFQEQNTQTHSLSSQNSFTQTFMEFSNENDDQYHMTQTSIKRDVEDASTFLQSSGFLKNEADDMHDPGLVILPHDKSQAQSKELLDTKSPESFNGMLSDAFYTLDSNFLSQHQLECDRNSVMLPHSTCENENTWHAYKQPIACTSTQTKSDSCEIVSTAPLNNYGWEIGTQTANDLEWDMGTQTINDTPWGTDSKVIEDLVLDMGTQTITDMSLELMSESEDELSLEMGTQTLEDFITDSHTQTDESRHWYDDVVTQTGDDFLDFLTKETETQTESSAIFKSSGHQRAAQTEEDWLGYLTKETETQTMESFNFFSSQNQMEVQTGDDFLEFLTKETETQTVEAFNNLSTQQQREVQTGVDLLELFSRETQTQTHPNVFLQDLEGDIPRPALFSETGIQSKSLLPTSSSLDNSLSTALGALLGKSTAVWKSTEISEKQSYSDPFIAGL</sequence>
<dbReference type="Gene3D" id="3.30.160.60">
    <property type="entry name" value="Classic Zinc Finger"/>
    <property type="match status" value="1"/>
</dbReference>
<dbReference type="Proteomes" id="UP000735302">
    <property type="component" value="Unassembled WGS sequence"/>
</dbReference>
<dbReference type="GO" id="GO:0000976">
    <property type="term" value="F:transcription cis-regulatory region binding"/>
    <property type="evidence" value="ECO:0007669"/>
    <property type="project" value="InterPro"/>
</dbReference>
<dbReference type="GO" id="GO:0000981">
    <property type="term" value="F:DNA-binding transcription factor activity, RNA polymerase II-specific"/>
    <property type="evidence" value="ECO:0007669"/>
    <property type="project" value="TreeGrafter"/>
</dbReference>
<keyword evidence="1" id="KW-0479">Metal-binding</keyword>
<accession>A0AAV4A6E5</accession>
<keyword evidence="1" id="KW-0863">Zinc-finger</keyword>
<dbReference type="AlphaFoldDB" id="A0AAV4A6E5"/>
<reference evidence="4 5" key="1">
    <citation type="journal article" date="2021" name="Elife">
        <title>Chloroplast acquisition without the gene transfer in kleptoplastic sea slugs, Plakobranchus ocellatus.</title>
        <authorList>
            <person name="Maeda T."/>
            <person name="Takahashi S."/>
            <person name="Yoshida T."/>
            <person name="Shimamura S."/>
            <person name="Takaki Y."/>
            <person name="Nagai Y."/>
            <person name="Toyoda A."/>
            <person name="Suzuki Y."/>
            <person name="Arimoto A."/>
            <person name="Ishii H."/>
            <person name="Satoh N."/>
            <person name="Nishiyama T."/>
            <person name="Hasebe M."/>
            <person name="Maruyama T."/>
            <person name="Minagawa J."/>
            <person name="Obokata J."/>
            <person name="Shigenobu S."/>
        </authorList>
    </citation>
    <scope>NUCLEOTIDE SEQUENCE [LARGE SCALE GENOMIC DNA]</scope>
</reference>
<dbReference type="SUPFAM" id="SSF57667">
    <property type="entry name" value="beta-beta-alpha zinc fingers"/>
    <property type="match status" value="1"/>
</dbReference>
<protein>
    <submittedName>
        <fullName evidence="4">Atm interactor</fullName>
    </submittedName>
</protein>
<dbReference type="InterPro" id="IPR036236">
    <property type="entry name" value="Znf_C2H2_sf"/>
</dbReference>
<comment type="caution">
    <text evidence="4">The sequence shown here is derived from an EMBL/GenBank/DDBJ whole genome shotgun (WGS) entry which is preliminary data.</text>
</comment>
<dbReference type="GO" id="GO:0005634">
    <property type="term" value="C:nucleus"/>
    <property type="evidence" value="ECO:0007669"/>
    <property type="project" value="TreeGrafter"/>
</dbReference>
<dbReference type="GO" id="GO:0045944">
    <property type="term" value="P:positive regulation of transcription by RNA polymerase II"/>
    <property type="evidence" value="ECO:0007669"/>
    <property type="project" value="InterPro"/>
</dbReference>
<dbReference type="SMART" id="SM00355">
    <property type="entry name" value="ZnF_C2H2"/>
    <property type="match status" value="4"/>
</dbReference>
<evidence type="ECO:0000313" key="5">
    <source>
        <dbReference type="Proteomes" id="UP000735302"/>
    </source>
</evidence>
<dbReference type="PANTHER" id="PTHR46664:SF1">
    <property type="entry name" value="ATM INTERACTOR"/>
    <property type="match status" value="1"/>
</dbReference>
<dbReference type="GO" id="GO:0008270">
    <property type="term" value="F:zinc ion binding"/>
    <property type="evidence" value="ECO:0007669"/>
    <property type="project" value="UniProtKB-KW"/>
</dbReference>
<proteinExistence type="predicted"/>
<evidence type="ECO:0000313" key="4">
    <source>
        <dbReference type="EMBL" id="GFO02945.1"/>
    </source>
</evidence>
<organism evidence="4 5">
    <name type="scientific">Plakobranchus ocellatus</name>
    <dbReference type="NCBI Taxonomy" id="259542"/>
    <lineage>
        <taxon>Eukaryota</taxon>
        <taxon>Metazoa</taxon>
        <taxon>Spiralia</taxon>
        <taxon>Lophotrochozoa</taxon>
        <taxon>Mollusca</taxon>
        <taxon>Gastropoda</taxon>
        <taxon>Heterobranchia</taxon>
        <taxon>Euthyneura</taxon>
        <taxon>Panpulmonata</taxon>
        <taxon>Sacoglossa</taxon>
        <taxon>Placobranchoidea</taxon>
        <taxon>Plakobranchidae</taxon>
        <taxon>Plakobranchus</taxon>
    </lineage>
</organism>
<dbReference type="InterPro" id="IPR055303">
    <property type="entry name" value="ATMIN"/>
</dbReference>
<dbReference type="InterPro" id="IPR013087">
    <property type="entry name" value="Znf_C2H2_type"/>
</dbReference>
<gene>
    <name evidence="4" type="ORF">PoB_002945000</name>
</gene>
<feature type="compositionally biased region" description="Basic residues" evidence="2">
    <location>
        <begin position="313"/>
        <end position="330"/>
    </location>
</feature>
<feature type="domain" description="C2H2-type" evidence="3">
    <location>
        <begin position="131"/>
        <end position="158"/>
    </location>
</feature>
<evidence type="ECO:0000256" key="2">
    <source>
        <dbReference type="SAM" id="MobiDB-lite"/>
    </source>
</evidence>
<evidence type="ECO:0000259" key="3">
    <source>
        <dbReference type="PROSITE" id="PS50157"/>
    </source>
</evidence>
<feature type="region of interest" description="Disordered" evidence="2">
    <location>
        <begin position="313"/>
        <end position="340"/>
    </location>
</feature>
<dbReference type="EMBL" id="BLXT01003662">
    <property type="protein sequence ID" value="GFO02945.1"/>
    <property type="molecule type" value="Genomic_DNA"/>
</dbReference>
<dbReference type="PANTHER" id="PTHR46664">
    <property type="entry name" value="ATM INTERACTOR"/>
    <property type="match status" value="1"/>
</dbReference>
<name>A0AAV4A6E5_9GAST</name>
<dbReference type="PROSITE" id="PS50157">
    <property type="entry name" value="ZINC_FINGER_C2H2_2"/>
    <property type="match status" value="1"/>
</dbReference>
<keyword evidence="5" id="KW-1185">Reference proteome</keyword>
<dbReference type="PROSITE" id="PS00028">
    <property type="entry name" value="ZINC_FINGER_C2H2_1"/>
    <property type="match status" value="1"/>
</dbReference>
<keyword evidence="1" id="KW-0862">Zinc</keyword>